<reference evidence="2 3" key="1">
    <citation type="submission" date="2024-01" db="EMBL/GenBank/DDBJ databases">
        <title>The complete chloroplast genome sequence of Lithospermum erythrorhizon: insights into the phylogenetic relationship among Boraginaceae species and the maternal lineages of purple gromwells.</title>
        <authorList>
            <person name="Okada T."/>
            <person name="Watanabe K."/>
        </authorList>
    </citation>
    <scope>NUCLEOTIDE SEQUENCE [LARGE SCALE GENOMIC DNA]</scope>
</reference>
<evidence type="ECO:0000313" key="2">
    <source>
        <dbReference type="EMBL" id="GAA0163742.1"/>
    </source>
</evidence>
<dbReference type="AlphaFoldDB" id="A0AAV3QL41"/>
<keyword evidence="1" id="KW-0175">Coiled coil</keyword>
<gene>
    <name evidence="2" type="ORF">LIER_19536</name>
</gene>
<dbReference type="EMBL" id="BAABME010004836">
    <property type="protein sequence ID" value="GAA0163742.1"/>
    <property type="molecule type" value="Genomic_DNA"/>
</dbReference>
<protein>
    <submittedName>
        <fullName evidence="2">Uncharacterized protein</fullName>
    </submittedName>
</protein>
<organism evidence="2 3">
    <name type="scientific">Lithospermum erythrorhizon</name>
    <name type="common">Purple gromwell</name>
    <name type="synonym">Lithospermum officinale var. erythrorhizon</name>
    <dbReference type="NCBI Taxonomy" id="34254"/>
    <lineage>
        <taxon>Eukaryota</taxon>
        <taxon>Viridiplantae</taxon>
        <taxon>Streptophyta</taxon>
        <taxon>Embryophyta</taxon>
        <taxon>Tracheophyta</taxon>
        <taxon>Spermatophyta</taxon>
        <taxon>Magnoliopsida</taxon>
        <taxon>eudicotyledons</taxon>
        <taxon>Gunneridae</taxon>
        <taxon>Pentapetalae</taxon>
        <taxon>asterids</taxon>
        <taxon>lamiids</taxon>
        <taxon>Boraginales</taxon>
        <taxon>Boraginaceae</taxon>
        <taxon>Boraginoideae</taxon>
        <taxon>Lithospermeae</taxon>
        <taxon>Lithospermum</taxon>
    </lineage>
</organism>
<name>A0AAV3QL41_LITER</name>
<sequence>MAKGKKRGSRIEDVLHIIDIIVEGNRMDHNQEDDFPEYVDESSLHAWKRLFINNMKKPSTRIATRDMENVQSQQQKHTSQSTVQIRQQEQAYANATNRGQRKFPHRTGMTVFSEVVDELELKGMPATQLDVWLVSRSLGKGVIDDGETTDLHDFLVGTMTSVPVEERTSEFRAKLYQDAVRNDKYGRVTCVGKSIHKKSCSSSRSRLSQIIQEREELREELHKFKEEKEEFKQIKEQLQKERKQMGLKLQQVN</sequence>
<feature type="coiled-coil region" evidence="1">
    <location>
        <begin position="200"/>
        <end position="248"/>
    </location>
</feature>
<keyword evidence="3" id="KW-1185">Reference proteome</keyword>
<comment type="caution">
    <text evidence="2">The sequence shown here is derived from an EMBL/GenBank/DDBJ whole genome shotgun (WGS) entry which is preliminary data.</text>
</comment>
<accession>A0AAV3QL41</accession>
<dbReference type="Proteomes" id="UP001454036">
    <property type="component" value="Unassembled WGS sequence"/>
</dbReference>
<evidence type="ECO:0000313" key="3">
    <source>
        <dbReference type="Proteomes" id="UP001454036"/>
    </source>
</evidence>
<evidence type="ECO:0000256" key="1">
    <source>
        <dbReference type="SAM" id="Coils"/>
    </source>
</evidence>
<proteinExistence type="predicted"/>